<evidence type="ECO:0000313" key="4">
    <source>
        <dbReference type="Proteomes" id="UP000256257"/>
    </source>
</evidence>
<dbReference type="AlphaFoldDB" id="A0A3D9B4X6"/>
<feature type="domain" description="Glycosyl transferase family 1" evidence="1">
    <location>
        <begin position="194"/>
        <end position="334"/>
    </location>
</feature>
<dbReference type="RefSeq" id="WP_115927746.1">
    <property type="nucleotide sequence ID" value="NZ_QNVV01000005.1"/>
</dbReference>
<dbReference type="SUPFAM" id="SSF53756">
    <property type="entry name" value="UDP-Glycosyltransferase/glycogen phosphorylase"/>
    <property type="match status" value="1"/>
</dbReference>
<dbReference type="GO" id="GO:0016757">
    <property type="term" value="F:glycosyltransferase activity"/>
    <property type="evidence" value="ECO:0007669"/>
    <property type="project" value="InterPro"/>
</dbReference>
<dbReference type="PANTHER" id="PTHR45947:SF15">
    <property type="entry name" value="TEICHURONIC ACID BIOSYNTHESIS GLYCOSYLTRANSFERASE TUAC-RELATED"/>
    <property type="match status" value="1"/>
</dbReference>
<organism evidence="3 4">
    <name type="scientific">Chryseobacterium pennipullorum</name>
    <dbReference type="NCBI Taxonomy" id="2258963"/>
    <lineage>
        <taxon>Bacteria</taxon>
        <taxon>Pseudomonadati</taxon>
        <taxon>Bacteroidota</taxon>
        <taxon>Flavobacteriia</taxon>
        <taxon>Flavobacteriales</taxon>
        <taxon>Weeksellaceae</taxon>
        <taxon>Chryseobacterium group</taxon>
        <taxon>Chryseobacterium</taxon>
    </lineage>
</organism>
<dbReference type="Pfam" id="PF13439">
    <property type="entry name" value="Glyco_transf_4"/>
    <property type="match status" value="1"/>
</dbReference>
<dbReference type="InterPro" id="IPR028098">
    <property type="entry name" value="Glyco_trans_4-like_N"/>
</dbReference>
<proteinExistence type="predicted"/>
<evidence type="ECO:0000259" key="1">
    <source>
        <dbReference type="Pfam" id="PF00534"/>
    </source>
</evidence>
<dbReference type="EMBL" id="QNVV01000005">
    <property type="protein sequence ID" value="REC48242.1"/>
    <property type="molecule type" value="Genomic_DNA"/>
</dbReference>
<name>A0A3D9B4X6_9FLAO</name>
<dbReference type="InterPro" id="IPR001296">
    <property type="entry name" value="Glyco_trans_1"/>
</dbReference>
<sequence length="382" mass="43342">MKILFISSWFPSKIEPTNGNFVQRHAEAVSLLHDVEILHAIGDSTQREEFISDDQIINGIRTLIVYYKNSGNPVLNFKRRMQAYKLGFLKLQRPNLVHANILQNTMLFAVYIKKKYKIPFVVSEHWSGFLKVNRQKLSFTKVIVARYIANRASCLLPVSKILMENLKELKIGSQFKVVGNVVDTDIFVPSDASGHQPFTFLHLSNLIPLKNPDMIIEAAVRLRKEFNGFELHIGGDGDVERLNAKIKKSDAQEFIKTFGEISYQHVAEKMKRSNCFVLFSDYESFSCVLLESLSSGVPVIATRVGAIPEMISNNHGIVIDKSEEELYKAMKNMLMGVHRTDTPAELHHYVENGFSKPAIAKEFSTAYQQFVSFTNTCSTTLK</sequence>
<dbReference type="Pfam" id="PF00534">
    <property type="entry name" value="Glycos_transf_1"/>
    <property type="match status" value="1"/>
</dbReference>
<evidence type="ECO:0000259" key="2">
    <source>
        <dbReference type="Pfam" id="PF13439"/>
    </source>
</evidence>
<dbReference type="Proteomes" id="UP000256257">
    <property type="component" value="Unassembled WGS sequence"/>
</dbReference>
<accession>A0A3D9B4X6</accession>
<dbReference type="PANTHER" id="PTHR45947">
    <property type="entry name" value="SULFOQUINOVOSYL TRANSFERASE SQD2"/>
    <property type="match status" value="1"/>
</dbReference>
<gene>
    <name evidence="3" type="ORF">DRF67_07860</name>
</gene>
<reference evidence="3 4" key="1">
    <citation type="submission" date="2018-06" db="EMBL/GenBank/DDBJ databases">
        <title>Novel Chryseobacterium species.</title>
        <authorList>
            <person name="Newman J."/>
            <person name="Hugo C."/>
            <person name="Oosthuizen L."/>
            <person name="Charimba G."/>
        </authorList>
    </citation>
    <scope>NUCLEOTIDE SEQUENCE [LARGE SCALE GENOMIC DNA]</scope>
    <source>
        <strain evidence="3 4">7_F195</strain>
    </source>
</reference>
<dbReference type="OrthoDB" id="9795068at2"/>
<comment type="caution">
    <text evidence="3">The sequence shown here is derived from an EMBL/GenBank/DDBJ whole genome shotgun (WGS) entry which is preliminary data.</text>
</comment>
<protein>
    <submittedName>
        <fullName evidence="3">Uncharacterized protein</fullName>
    </submittedName>
</protein>
<feature type="domain" description="Glycosyltransferase subfamily 4-like N-terminal" evidence="2">
    <location>
        <begin position="32"/>
        <end position="185"/>
    </location>
</feature>
<keyword evidence="4" id="KW-1185">Reference proteome</keyword>
<dbReference type="Gene3D" id="3.40.50.2000">
    <property type="entry name" value="Glycogen Phosphorylase B"/>
    <property type="match status" value="2"/>
</dbReference>
<dbReference type="InterPro" id="IPR050194">
    <property type="entry name" value="Glycosyltransferase_grp1"/>
</dbReference>
<evidence type="ECO:0000313" key="3">
    <source>
        <dbReference type="EMBL" id="REC48242.1"/>
    </source>
</evidence>